<evidence type="ECO:0000313" key="2">
    <source>
        <dbReference type="EMBL" id="TNN64676.1"/>
    </source>
</evidence>
<feature type="compositionally biased region" description="Basic and acidic residues" evidence="1">
    <location>
        <begin position="123"/>
        <end position="142"/>
    </location>
</feature>
<name>A0A4Z2HG23_9TELE</name>
<evidence type="ECO:0000256" key="1">
    <source>
        <dbReference type="SAM" id="MobiDB-lite"/>
    </source>
</evidence>
<protein>
    <submittedName>
        <fullName evidence="2">Uncharacterized protein</fullName>
    </submittedName>
</protein>
<feature type="region of interest" description="Disordered" evidence="1">
    <location>
        <begin position="31"/>
        <end position="104"/>
    </location>
</feature>
<organism evidence="2 3">
    <name type="scientific">Liparis tanakae</name>
    <name type="common">Tanaka's snailfish</name>
    <dbReference type="NCBI Taxonomy" id="230148"/>
    <lineage>
        <taxon>Eukaryota</taxon>
        <taxon>Metazoa</taxon>
        <taxon>Chordata</taxon>
        <taxon>Craniata</taxon>
        <taxon>Vertebrata</taxon>
        <taxon>Euteleostomi</taxon>
        <taxon>Actinopterygii</taxon>
        <taxon>Neopterygii</taxon>
        <taxon>Teleostei</taxon>
        <taxon>Neoteleostei</taxon>
        <taxon>Acanthomorphata</taxon>
        <taxon>Eupercaria</taxon>
        <taxon>Perciformes</taxon>
        <taxon>Cottioidei</taxon>
        <taxon>Cottales</taxon>
        <taxon>Liparidae</taxon>
        <taxon>Liparis</taxon>
    </lineage>
</organism>
<reference evidence="2 3" key="1">
    <citation type="submission" date="2019-03" db="EMBL/GenBank/DDBJ databases">
        <title>First draft genome of Liparis tanakae, snailfish: a comprehensive survey of snailfish specific genes.</title>
        <authorList>
            <person name="Kim W."/>
            <person name="Song I."/>
            <person name="Jeong J.-H."/>
            <person name="Kim D."/>
            <person name="Kim S."/>
            <person name="Ryu S."/>
            <person name="Song J.Y."/>
            <person name="Lee S.K."/>
        </authorList>
    </citation>
    <scope>NUCLEOTIDE SEQUENCE [LARGE SCALE GENOMIC DNA]</scope>
    <source>
        <tissue evidence="2">Muscle</tissue>
    </source>
</reference>
<gene>
    <name evidence="2" type="ORF">EYF80_025083</name>
</gene>
<keyword evidence="3" id="KW-1185">Reference proteome</keyword>
<dbReference type="EMBL" id="SRLO01000248">
    <property type="protein sequence ID" value="TNN64676.1"/>
    <property type="molecule type" value="Genomic_DNA"/>
</dbReference>
<proteinExistence type="predicted"/>
<sequence length="167" mass="19721">MLLFTDIRPHSQHEVATSNSRKALRIVALERETQRSEDMKAFHEHPGKGGHEEVMQENGHHRTQELEEERERDTLKQGKQERLDGDSWRKKKGKERNTSSDKNMAAAVLEWMLLMLDLRPRRQESTRTVRRRASMERHREEYVTMASVSRSPSNCCSNRREKGEREL</sequence>
<feature type="compositionally biased region" description="Low complexity" evidence="1">
    <location>
        <begin position="147"/>
        <end position="157"/>
    </location>
</feature>
<comment type="caution">
    <text evidence="2">The sequence shown here is derived from an EMBL/GenBank/DDBJ whole genome shotgun (WGS) entry which is preliminary data.</text>
</comment>
<dbReference type="AlphaFoldDB" id="A0A4Z2HG23"/>
<feature type="compositionally biased region" description="Basic and acidic residues" evidence="1">
    <location>
        <begin position="31"/>
        <end position="88"/>
    </location>
</feature>
<feature type="compositionally biased region" description="Basic and acidic residues" evidence="1">
    <location>
        <begin position="158"/>
        <end position="167"/>
    </location>
</feature>
<accession>A0A4Z2HG23</accession>
<dbReference type="Proteomes" id="UP000314294">
    <property type="component" value="Unassembled WGS sequence"/>
</dbReference>
<feature type="region of interest" description="Disordered" evidence="1">
    <location>
        <begin position="123"/>
        <end position="167"/>
    </location>
</feature>
<evidence type="ECO:0000313" key="3">
    <source>
        <dbReference type="Proteomes" id="UP000314294"/>
    </source>
</evidence>